<accession>A0ABM7YRR1</accession>
<dbReference type="Gene3D" id="3.40.190.150">
    <property type="entry name" value="Bordetella uptake gene, domain 1"/>
    <property type="match status" value="1"/>
</dbReference>
<organism evidence="2 3">
    <name type="scientific">Sphaerotilus microaerophilus</name>
    <dbReference type="NCBI Taxonomy" id="2914710"/>
    <lineage>
        <taxon>Bacteria</taxon>
        <taxon>Pseudomonadati</taxon>
        <taxon>Pseudomonadota</taxon>
        <taxon>Betaproteobacteria</taxon>
        <taxon>Burkholderiales</taxon>
        <taxon>Sphaerotilaceae</taxon>
        <taxon>Sphaerotilus</taxon>
    </lineage>
</organism>
<comment type="similarity">
    <text evidence="1">Belongs to the UPF0065 (bug) family.</text>
</comment>
<sequence length="92" mass="10355">MPPLAERTLPGFEAATWYGLYAPKGTPREVIQKLHAAYLKALADKDWQKKMSDQGIHLLPEAQYAPEALARHTAAEVEKWRKVATDAKIQID</sequence>
<protein>
    <recommendedName>
        <fullName evidence="4">Tripartite tricarboxylate transporter family receptor</fullName>
    </recommendedName>
</protein>
<dbReference type="InterPro" id="IPR005064">
    <property type="entry name" value="BUG"/>
</dbReference>
<evidence type="ECO:0008006" key="4">
    <source>
        <dbReference type="Google" id="ProtNLM"/>
    </source>
</evidence>
<dbReference type="Pfam" id="PF03401">
    <property type="entry name" value="TctC"/>
    <property type="match status" value="1"/>
</dbReference>
<gene>
    <name evidence="2" type="ORF">CATMQ487_42530</name>
</gene>
<reference evidence="2" key="1">
    <citation type="submission" date="2022-04" db="EMBL/GenBank/DDBJ databases">
        <title>Whole genome sequence of Sphaerotilus sp. FB-5.</title>
        <authorList>
            <person name="Takeda M."/>
            <person name="Narihara S."/>
            <person name="Akimoto M."/>
            <person name="Akimoto R."/>
            <person name="Nishiyashiki S."/>
            <person name="Murakami T."/>
        </authorList>
    </citation>
    <scope>NUCLEOTIDE SEQUENCE</scope>
    <source>
        <strain evidence="2">FB-5</strain>
    </source>
</reference>
<dbReference type="Proteomes" id="UP001057498">
    <property type="component" value="Chromosome"/>
</dbReference>
<dbReference type="EMBL" id="AP025730">
    <property type="protein sequence ID" value="BDI07283.1"/>
    <property type="molecule type" value="Genomic_DNA"/>
</dbReference>
<evidence type="ECO:0000313" key="2">
    <source>
        <dbReference type="EMBL" id="BDI07283.1"/>
    </source>
</evidence>
<dbReference type="PANTHER" id="PTHR42928:SF5">
    <property type="entry name" value="BLR1237 PROTEIN"/>
    <property type="match status" value="1"/>
</dbReference>
<keyword evidence="3" id="KW-1185">Reference proteome</keyword>
<proteinExistence type="inferred from homology"/>
<dbReference type="InterPro" id="IPR042100">
    <property type="entry name" value="Bug_dom1"/>
</dbReference>
<name>A0ABM7YRR1_9BURK</name>
<evidence type="ECO:0000313" key="3">
    <source>
        <dbReference type="Proteomes" id="UP001057498"/>
    </source>
</evidence>
<dbReference type="PANTHER" id="PTHR42928">
    <property type="entry name" value="TRICARBOXYLATE-BINDING PROTEIN"/>
    <property type="match status" value="1"/>
</dbReference>
<evidence type="ECO:0000256" key="1">
    <source>
        <dbReference type="ARBA" id="ARBA00006987"/>
    </source>
</evidence>